<evidence type="ECO:0000313" key="1">
    <source>
        <dbReference type="EMBL" id="QHT07770.1"/>
    </source>
</evidence>
<dbReference type="AlphaFoldDB" id="A0A6C0CV13"/>
<organism evidence="1">
    <name type="scientific">viral metagenome</name>
    <dbReference type="NCBI Taxonomy" id="1070528"/>
    <lineage>
        <taxon>unclassified sequences</taxon>
        <taxon>metagenomes</taxon>
        <taxon>organismal metagenomes</taxon>
    </lineage>
</organism>
<proteinExistence type="predicted"/>
<name>A0A6C0CV13_9ZZZZ</name>
<sequence>MKTLTWPYGNNNYYAKGNDDIQASTYFRMNKFINSEINNNNDHIITTYNLSFTPYDLQINNIFSKIFYIDLDEDCTYDETKNRRSFTDPLVLSGKPYTIEITCTLFDLTNSSYQGTIQYDENYFNKSRVFFSVGQNVPGVGGNIFTVGTDSIHSNKKKPVIGLTTKDGNIKSLPTSEALSIEDNKEYTFRLVYNPSGINEEKILLFMKDLTDPTNSFVLQSTGYGLSTIHNYMITKPRLYFYTSGWTNESGWNQTFDYALASFSENDNPIQVSDGVLYPIEYSIEQLNNITYDEPIFTFNDPDIGYDETTTTDQMYVTGDNELVLYIE</sequence>
<reference evidence="1" key="1">
    <citation type="journal article" date="2020" name="Nature">
        <title>Giant virus diversity and host interactions through global metagenomics.</title>
        <authorList>
            <person name="Schulz F."/>
            <person name="Roux S."/>
            <person name="Paez-Espino D."/>
            <person name="Jungbluth S."/>
            <person name="Walsh D.A."/>
            <person name="Denef V.J."/>
            <person name="McMahon K.D."/>
            <person name="Konstantinidis K.T."/>
            <person name="Eloe-Fadrosh E.A."/>
            <person name="Kyrpides N.C."/>
            <person name="Woyke T."/>
        </authorList>
    </citation>
    <scope>NUCLEOTIDE SEQUENCE</scope>
    <source>
        <strain evidence="1">GVMAG-M-3300021964-36</strain>
    </source>
</reference>
<accession>A0A6C0CV13</accession>
<dbReference type="EMBL" id="MN739486">
    <property type="protein sequence ID" value="QHT07770.1"/>
    <property type="molecule type" value="Genomic_DNA"/>
</dbReference>
<protein>
    <submittedName>
        <fullName evidence="1">Uncharacterized protein</fullName>
    </submittedName>
</protein>